<dbReference type="NCBIfam" id="NF040747">
    <property type="entry name" value="reduct_C_alpha"/>
    <property type="match status" value="1"/>
</dbReference>
<proteinExistence type="predicted"/>
<dbReference type="GO" id="GO:0006633">
    <property type="term" value="P:fatty acid biosynthetic process"/>
    <property type="evidence" value="ECO:0007669"/>
    <property type="project" value="InterPro"/>
</dbReference>
<dbReference type="EMBL" id="ADLK01000024">
    <property type="protein sequence ID" value="KMW18288.1"/>
    <property type="molecule type" value="Genomic_DNA"/>
</dbReference>
<organism evidence="3 4">
    <name type="scientific">[Clostridium] citroniae WAL-19142</name>
    <dbReference type="NCBI Taxonomy" id="742734"/>
    <lineage>
        <taxon>Bacteria</taxon>
        <taxon>Bacillati</taxon>
        <taxon>Bacillota</taxon>
        <taxon>Clostridia</taxon>
        <taxon>Lachnospirales</taxon>
        <taxon>Lachnospiraceae</taxon>
        <taxon>Enterocloster</taxon>
    </lineage>
</organism>
<dbReference type="GO" id="GO:0016747">
    <property type="term" value="F:acyltransferase activity, transferring groups other than amino-acyl groups"/>
    <property type="evidence" value="ECO:0007669"/>
    <property type="project" value="InterPro"/>
</dbReference>
<dbReference type="RefSeq" id="WP_048930185.1">
    <property type="nucleotide sequence ID" value="NZ_KQ235879.1"/>
</dbReference>
<evidence type="ECO:0000256" key="1">
    <source>
        <dbReference type="SAM" id="MobiDB-lite"/>
    </source>
</evidence>
<dbReference type="Gene3D" id="3.40.718.10">
    <property type="entry name" value="Isopropylmalate Dehydrogenase"/>
    <property type="match status" value="1"/>
</dbReference>
<feature type="region of interest" description="Disordered" evidence="1">
    <location>
        <begin position="485"/>
        <end position="516"/>
    </location>
</feature>
<name>A0A0J9BZN3_9FIRM</name>
<dbReference type="InterPro" id="IPR045984">
    <property type="entry name" value="DUF5940"/>
</dbReference>
<evidence type="ECO:0000313" key="3">
    <source>
        <dbReference type="EMBL" id="KMW18288.1"/>
    </source>
</evidence>
<dbReference type="Pfam" id="PF19364">
    <property type="entry name" value="DUF5940"/>
    <property type="match status" value="1"/>
</dbReference>
<dbReference type="PATRIC" id="fig|742734.4.peg.3427"/>
<evidence type="ECO:0000259" key="2">
    <source>
        <dbReference type="Pfam" id="PF19364"/>
    </source>
</evidence>
<dbReference type="Proteomes" id="UP000037392">
    <property type="component" value="Unassembled WGS sequence"/>
</dbReference>
<dbReference type="SUPFAM" id="SSF53659">
    <property type="entry name" value="Isocitrate/Isopropylmalate dehydrogenase-like"/>
    <property type="match status" value="1"/>
</dbReference>
<dbReference type="Pfam" id="PF02504">
    <property type="entry name" value="FA_synthesis"/>
    <property type="match status" value="1"/>
</dbReference>
<dbReference type="InterPro" id="IPR003664">
    <property type="entry name" value="FA_synthesis"/>
</dbReference>
<dbReference type="SUPFAM" id="SSF53901">
    <property type="entry name" value="Thiolase-like"/>
    <property type="match status" value="1"/>
</dbReference>
<feature type="domain" description="DUF5940" evidence="2">
    <location>
        <begin position="351"/>
        <end position="495"/>
    </location>
</feature>
<protein>
    <recommendedName>
        <fullName evidence="2">DUF5940 domain-containing protein</fullName>
    </recommendedName>
</protein>
<dbReference type="AlphaFoldDB" id="A0A0J9BZN3"/>
<dbReference type="InterPro" id="IPR016039">
    <property type="entry name" value="Thiolase-like"/>
</dbReference>
<dbReference type="GeneID" id="93162270"/>
<dbReference type="NCBIfam" id="NF040746">
    <property type="entry name" value="reduct_C_beta"/>
    <property type="match status" value="1"/>
</dbReference>
<sequence>MKGYPVIKGTSYTLAATPDMVLYNGTTQTTERVVNPDSDYLVELPGHLRGYEDVLSYIPNQVYIGNATHEELRDTQFPYYDKKWKEPKEEGPFGCILPEDEFYGVMHICDVFELVMLEHGFAQTVKDKLEKRGMFTQQQLEGLLKNNGTGEELERLVTQEHSEGLYIRRDELVGVVKRAHDVDVNLSAHVMLENLVSKASNVISLIELKRKNNFDPDEVEYVIDCCEEACGDMNQRGGGNFAKASAEIAGYKNATGSDVRGFCAGPAHAMIHAAALVKSGTFKHVIVTAGGCTAKLGMNGKDHVKKGLPVLEDCIAGFSVLVSEDDGIHPMIRTDIVGCHKIGTGSAPQMVISSLVAEPLEKAGLTFTDIDKYAPELQNPDITKPAGAGDVPEANYKMIAALAVMKKQIQRADIPSFVKEHGMTGWAPTQGHIPSGVPYLGPLVKECMEGKTKRAMIVGKGSLFLGRMTNLFDGVSFVVEANEGERKTGGKAGQDAGPDVYQDAGQDAGPDAGQQTAHVIPEHSPSHPMVTAPCHGARIVFALEGSEQGQEDTDLALGLAARKGIEVNVCHGADAHRAMEFALESGSAQAGVTMHYPFPIGVSTVGKVITPARGKAMYIANTTGTSHTDRVSALVKNAIAGIIAAKADGVLNPAVGIANIDGARSCEKILKALKENGYDITFAESARADKGVEMRGNDLLMGTADVVVMDSLTGNLMMKLFSSYTTGGQYEATGYGYGPGIGEGYDKLVMIVSRASGAPVIAGAMEYAASLIAGDWKAVAAKEYEAARRAGLDELLAKNTPAGQETAEEVTCPPKEVVTAAIPGIEVMDLDEAVKTLWKEGIYAESGMGCTGPIVQISEANLEKAAEILKKAGYTG</sequence>
<gene>
    <name evidence="3" type="ORF">HMPREF9470_03198</name>
</gene>
<accession>A0A0J9BZN3</accession>
<evidence type="ECO:0000313" key="4">
    <source>
        <dbReference type="Proteomes" id="UP000037392"/>
    </source>
</evidence>
<dbReference type="OrthoDB" id="9762068at2"/>
<comment type="caution">
    <text evidence="3">The sequence shown here is derived from an EMBL/GenBank/DDBJ whole genome shotgun (WGS) entry which is preliminary data.</text>
</comment>
<reference evidence="3 4" key="1">
    <citation type="submission" date="2011-04" db="EMBL/GenBank/DDBJ databases">
        <title>The Genome Sequence of Clostridium citroniae WAL-19142.</title>
        <authorList>
            <consortium name="The Broad Institute Genome Sequencing Platform"/>
            <person name="Earl A."/>
            <person name="Ward D."/>
            <person name="Feldgarden M."/>
            <person name="Gevers D."/>
            <person name="Warren Y.A."/>
            <person name="Tyrrell K.L."/>
            <person name="Citron D.M."/>
            <person name="Goldstein E.J."/>
            <person name="Daigneault M."/>
            <person name="Allen-Vercoe E."/>
            <person name="Young S.K."/>
            <person name="Zeng Q."/>
            <person name="Gargeya S."/>
            <person name="Fitzgerald M."/>
            <person name="Haas B."/>
            <person name="Abouelleil A."/>
            <person name="Alvarado L."/>
            <person name="Arachchi H.M."/>
            <person name="Berlin A."/>
            <person name="Brown A."/>
            <person name="Chapman S.B."/>
            <person name="Chen Z."/>
            <person name="Dunbar C."/>
            <person name="Freedman E."/>
            <person name="Gearin G."/>
            <person name="Gellesch M."/>
            <person name="Goldberg J."/>
            <person name="Griggs A."/>
            <person name="Gujja S."/>
            <person name="Heilman E.R."/>
            <person name="Heiman D."/>
            <person name="Howarth C."/>
            <person name="Larson L."/>
            <person name="Lui A."/>
            <person name="MacDonald P.J."/>
            <person name="Mehta T."/>
            <person name="Montmayeur A."/>
            <person name="Murphy C."/>
            <person name="Neiman D."/>
            <person name="Pearson M."/>
            <person name="Priest M."/>
            <person name="Roberts A."/>
            <person name="Saif S."/>
            <person name="Shea T."/>
            <person name="Shenoy N."/>
            <person name="Sisk P."/>
            <person name="Stolte C."/>
            <person name="Sykes S."/>
            <person name="White J."/>
            <person name="Yandava C."/>
            <person name="Wortman J."/>
            <person name="Nusbaum C."/>
            <person name="Birren B."/>
        </authorList>
    </citation>
    <scope>NUCLEOTIDE SEQUENCE [LARGE SCALE GENOMIC DNA]</scope>
    <source>
        <strain evidence="3 4">WAL-19142</strain>
    </source>
</reference>
<dbReference type="Gene3D" id="3.40.47.10">
    <property type="match status" value="1"/>
</dbReference>